<name>A0A6I8VZW6_DROPS</name>
<dbReference type="InParanoid" id="A0A6I8VZW6"/>
<keyword evidence="2" id="KW-1185">Reference proteome</keyword>
<evidence type="ECO:0000313" key="3">
    <source>
        <dbReference type="RefSeq" id="XP_033236640.1"/>
    </source>
</evidence>
<dbReference type="RefSeq" id="XP_033236640.1">
    <property type="nucleotide sequence ID" value="XM_033380749.1"/>
</dbReference>
<organism evidence="2 3">
    <name type="scientific">Drosophila pseudoobscura pseudoobscura</name>
    <name type="common">Fruit fly</name>
    <dbReference type="NCBI Taxonomy" id="46245"/>
    <lineage>
        <taxon>Eukaryota</taxon>
        <taxon>Metazoa</taxon>
        <taxon>Ecdysozoa</taxon>
        <taxon>Arthropoda</taxon>
        <taxon>Hexapoda</taxon>
        <taxon>Insecta</taxon>
        <taxon>Pterygota</taxon>
        <taxon>Neoptera</taxon>
        <taxon>Endopterygota</taxon>
        <taxon>Diptera</taxon>
        <taxon>Brachycera</taxon>
        <taxon>Muscomorpha</taxon>
        <taxon>Ephydroidea</taxon>
        <taxon>Drosophilidae</taxon>
        <taxon>Drosophila</taxon>
        <taxon>Sophophora</taxon>
    </lineage>
</organism>
<evidence type="ECO:0000256" key="1">
    <source>
        <dbReference type="SAM" id="SignalP"/>
    </source>
</evidence>
<proteinExistence type="predicted"/>
<reference evidence="3" key="1">
    <citation type="submission" date="2025-08" db="UniProtKB">
        <authorList>
            <consortium name="RefSeq"/>
        </authorList>
    </citation>
    <scope>IDENTIFICATION</scope>
    <source>
        <strain evidence="3">MV-25-SWS-2005</strain>
        <tissue evidence="3">Whole body</tissue>
    </source>
</reference>
<dbReference type="Proteomes" id="UP000001819">
    <property type="component" value="Chromosome 4"/>
</dbReference>
<feature type="signal peptide" evidence="1">
    <location>
        <begin position="1"/>
        <end position="32"/>
    </location>
</feature>
<sequence>MEMEMARWPLSTELAGLVVGLLLLLFCDEGMTSRPSVDGSVVGGVSKLGPTCNKMLRLVARQVLERLICECIDSGSLDVVGDGDRAFKFRPFGRNWMAKLVWQLLERQLYRRRGRYVCFVGSLWSGCCWRRR</sequence>
<protein>
    <submittedName>
        <fullName evidence="3">Uncharacterized protein isoform X1</fullName>
    </submittedName>
</protein>
<feature type="chain" id="PRO_5026090137" evidence="1">
    <location>
        <begin position="33"/>
        <end position="132"/>
    </location>
</feature>
<accession>A0A6I8VZW6</accession>
<evidence type="ECO:0000313" key="2">
    <source>
        <dbReference type="Proteomes" id="UP000001819"/>
    </source>
</evidence>
<keyword evidence="1" id="KW-0732">Signal</keyword>
<dbReference type="AlphaFoldDB" id="A0A6I8VZW6"/>
<gene>
    <name evidence="3" type="primary">LOC117184200</name>
</gene>
<dbReference type="KEGG" id="dpo:117184200"/>